<dbReference type="AlphaFoldDB" id="A0AAW1VA69"/>
<proteinExistence type="predicted"/>
<comment type="caution">
    <text evidence="1">The sequence shown here is derived from an EMBL/GenBank/DDBJ whole genome shotgun (WGS) entry which is preliminary data.</text>
</comment>
<gene>
    <name evidence="1" type="ORF">WA026_008841</name>
</gene>
<evidence type="ECO:0000313" key="1">
    <source>
        <dbReference type="EMBL" id="KAK9890034.1"/>
    </source>
</evidence>
<dbReference type="Proteomes" id="UP001431783">
    <property type="component" value="Unassembled WGS sequence"/>
</dbReference>
<organism evidence="1 2">
    <name type="scientific">Henosepilachna vigintioctopunctata</name>
    <dbReference type="NCBI Taxonomy" id="420089"/>
    <lineage>
        <taxon>Eukaryota</taxon>
        <taxon>Metazoa</taxon>
        <taxon>Ecdysozoa</taxon>
        <taxon>Arthropoda</taxon>
        <taxon>Hexapoda</taxon>
        <taxon>Insecta</taxon>
        <taxon>Pterygota</taxon>
        <taxon>Neoptera</taxon>
        <taxon>Endopterygota</taxon>
        <taxon>Coleoptera</taxon>
        <taxon>Polyphaga</taxon>
        <taxon>Cucujiformia</taxon>
        <taxon>Coccinelloidea</taxon>
        <taxon>Coccinellidae</taxon>
        <taxon>Epilachninae</taxon>
        <taxon>Epilachnini</taxon>
        <taxon>Henosepilachna</taxon>
    </lineage>
</organism>
<evidence type="ECO:0000313" key="2">
    <source>
        <dbReference type="Proteomes" id="UP001431783"/>
    </source>
</evidence>
<accession>A0AAW1VA69</accession>
<protein>
    <submittedName>
        <fullName evidence="1">Uncharacterized protein</fullName>
    </submittedName>
</protein>
<reference evidence="1 2" key="1">
    <citation type="submission" date="2023-03" db="EMBL/GenBank/DDBJ databases">
        <title>Genome insight into feeding habits of ladybird beetles.</title>
        <authorList>
            <person name="Li H.-S."/>
            <person name="Huang Y.-H."/>
            <person name="Pang H."/>
        </authorList>
    </citation>
    <scope>NUCLEOTIDE SEQUENCE [LARGE SCALE GENOMIC DNA]</scope>
    <source>
        <strain evidence="1">SYSU_2023b</strain>
        <tissue evidence="1">Whole body</tissue>
    </source>
</reference>
<dbReference type="EMBL" id="JARQZJ010000124">
    <property type="protein sequence ID" value="KAK9890034.1"/>
    <property type="molecule type" value="Genomic_DNA"/>
</dbReference>
<sequence>MGQLTLVSIYICGACGCDVAFKFVIPGQSGVQDLDDLGDLEKRVSHNKNILLQFRTLHGILQIEFQERRITDFELEQFFHEEHAKIAELYFTKTTECFL</sequence>
<keyword evidence="2" id="KW-1185">Reference proteome</keyword>
<name>A0AAW1VA69_9CUCU</name>